<dbReference type="GO" id="GO:0005524">
    <property type="term" value="F:ATP binding"/>
    <property type="evidence" value="ECO:0007669"/>
    <property type="project" value="UniProtKB-KW"/>
</dbReference>
<comment type="caution">
    <text evidence="5">The sequence shown here is derived from an EMBL/GenBank/DDBJ whole genome shotgun (WGS) entry which is preliminary data.</text>
</comment>
<dbReference type="PANTHER" id="PTHR33463:SF203">
    <property type="entry name" value="AAA+ ATPASE DOMAIN-CONTAINING PROTEIN"/>
    <property type="match status" value="1"/>
</dbReference>
<evidence type="ECO:0000256" key="2">
    <source>
        <dbReference type="ARBA" id="ARBA00022821"/>
    </source>
</evidence>
<evidence type="ECO:0000259" key="4">
    <source>
        <dbReference type="Pfam" id="PF00931"/>
    </source>
</evidence>
<sequence length="208" mass="23399">MGCACGMKELARQVKEDGSFGVVVVATITDSPNLEKIQGPIANALDLKFNKETKEERAGLLRIREEKSILVVLDDIWDKLDLVQVGIPRLECKLMLVSRDRNVLNRQMGTQKCFRLEILSEEDSWCLFEKIVGDIEGSNNIKPVAEKVAKSCAGLPLLIVTMANALRKKKVSAWDDALHQLERYKQDGILEKVCCTMDWSYHHLGSRA</sequence>
<dbReference type="PANTHER" id="PTHR33463">
    <property type="entry name" value="NB-ARC DOMAIN-CONTAINING PROTEIN-RELATED"/>
    <property type="match status" value="1"/>
</dbReference>
<accession>A0AAN9FAF9</accession>
<dbReference type="AlphaFoldDB" id="A0AAN9FAF9"/>
<evidence type="ECO:0000313" key="5">
    <source>
        <dbReference type="EMBL" id="KAK7272639.1"/>
    </source>
</evidence>
<dbReference type="InterPro" id="IPR002182">
    <property type="entry name" value="NB-ARC"/>
</dbReference>
<reference evidence="5 6" key="1">
    <citation type="submission" date="2024-01" db="EMBL/GenBank/DDBJ databases">
        <title>The genomes of 5 underutilized Papilionoideae crops provide insights into root nodulation and disease resistance.</title>
        <authorList>
            <person name="Yuan L."/>
        </authorList>
    </citation>
    <scope>NUCLEOTIDE SEQUENCE [LARGE SCALE GENOMIC DNA]</scope>
    <source>
        <strain evidence="5">LY-2023</strain>
        <tissue evidence="5">Leaf</tissue>
    </source>
</reference>
<dbReference type="GO" id="GO:0043531">
    <property type="term" value="F:ADP binding"/>
    <property type="evidence" value="ECO:0007669"/>
    <property type="project" value="InterPro"/>
</dbReference>
<dbReference type="EMBL" id="JAYKXN010000007">
    <property type="protein sequence ID" value="KAK7272639.1"/>
    <property type="molecule type" value="Genomic_DNA"/>
</dbReference>
<keyword evidence="6" id="KW-1185">Reference proteome</keyword>
<keyword evidence="1" id="KW-0547">Nucleotide-binding</keyword>
<dbReference type="InterPro" id="IPR027417">
    <property type="entry name" value="P-loop_NTPase"/>
</dbReference>
<dbReference type="Pfam" id="PF00931">
    <property type="entry name" value="NB-ARC"/>
    <property type="match status" value="1"/>
</dbReference>
<name>A0AAN9FAF9_CLITE</name>
<protein>
    <recommendedName>
        <fullName evidence="4">NB-ARC domain-containing protein</fullName>
    </recommendedName>
</protein>
<dbReference type="Proteomes" id="UP001359559">
    <property type="component" value="Unassembled WGS sequence"/>
</dbReference>
<keyword evidence="2" id="KW-0611">Plant defense</keyword>
<keyword evidence="3" id="KW-0067">ATP-binding</keyword>
<evidence type="ECO:0000313" key="6">
    <source>
        <dbReference type="Proteomes" id="UP001359559"/>
    </source>
</evidence>
<gene>
    <name evidence="5" type="ORF">RJT34_29362</name>
</gene>
<dbReference type="Gene3D" id="1.10.8.430">
    <property type="entry name" value="Helical domain of apoptotic protease-activating factors"/>
    <property type="match status" value="1"/>
</dbReference>
<proteinExistence type="predicted"/>
<evidence type="ECO:0000256" key="1">
    <source>
        <dbReference type="ARBA" id="ARBA00022741"/>
    </source>
</evidence>
<organism evidence="5 6">
    <name type="scientific">Clitoria ternatea</name>
    <name type="common">Butterfly pea</name>
    <dbReference type="NCBI Taxonomy" id="43366"/>
    <lineage>
        <taxon>Eukaryota</taxon>
        <taxon>Viridiplantae</taxon>
        <taxon>Streptophyta</taxon>
        <taxon>Embryophyta</taxon>
        <taxon>Tracheophyta</taxon>
        <taxon>Spermatophyta</taxon>
        <taxon>Magnoliopsida</taxon>
        <taxon>eudicotyledons</taxon>
        <taxon>Gunneridae</taxon>
        <taxon>Pentapetalae</taxon>
        <taxon>rosids</taxon>
        <taxon>fabids</taxon>
        <taxon>Fabales</taxon>
        <taxon>Fabaceae</taxon>
        <taxon>Papilionoideae</taxon>
        <taxon>50 kb inversion clade</taxon>
        <taxon>NPAAA clade</taxon>
        <taxon>indigoferoid/millettioid clade</taxon>
        <taxon>Phaseoleae</taxon>
        <taxon>Clitoria</taxon>
    </lineage>
</organism>
<feature type="domain" description="NB-ARC" evidence="4">
    <location>
        <begin position="11"/>
        <end position="134"/>
    </location>
</feature>
<dbReference type="SUPFAM" id="SSF52540">
    <property type="entry name" value="P-loop containing nucleoside triphosphate hydrolases"/>
    <property type="match status" value="1"/>
</dbReference>
<evidence type="ECO:0000256" key="3">
    <source>
        <dbReference type="ARBA" id="ARBA00022840"/>
    </source>
</evidence>
<dbReference type="InterPro" id="IPR042197">
    <property type="entry name" value="Apaf_helical"/>
</dbReference>
<dbReference type="GO" id="GO:0006952">
    <property type="term" value="P:defense response"/>
    <property type="evidence" value="ECO:0007669"/>
    <property type="project" value="UniProtKB-KW"/>
</dbReference>
<dbReference type="InterPro" id="IPR050905">
    <property type="entry name" value="Plant_NBS-LRR"/>
</dbReference>
<dbReference type="Gene3D" id="3.40.50.300">
    <property type="entry name" value="P-loop containing nucleotide triphosphate hydrolases"/>
    <property type="match status" value="1"/>
</dbReference>